<name>A0A3E2BQ47_9BACT</name>
<dbReference type="Proteomes" id="UP000257323">
    <property type="component" value="Unassembled WGS sequence"/>
</dbReference>
<keyword evidence="5 8" id="KW-1133">Transmembrane helix</keyword>
<comment type="subcellular location">
    <subcellularLocation>
        <location evidence="1">Cell membrane</location>
        <topology evidence="1">Multi-pass membrane protein</topology>
    </subcellularLocation>
</comment>
<evidence type="ECO:0000256" key="2">
    <source>
        <dbReference type="ARBA" id="ARBA00022448"/>
    </source>
</evidence>
<evidence type="ECO:0000256" key="1">
    <source>
        <dbReference type="ARBA" id="ARBA00004651"/>
    </source>
</evidence>
<dbReference type="PANTHER" id="PTHR32024">
    <property type="entry name" value="TRK SYSTEM POTASSIUM UPTAKE PROTEIN TRKG-RELATED"/>
    <property type="match status" value="1"/>
</dbReference>
<feature type="transmembrane region" description="Helical" evidence="8">
    <location>
        <begin position="252"/>
        <end position="271"/>
    </location>
</feature>
<evidence type="ECO:0000256" key="5">
    <source>
        <dbReference type="ARBA" id="ARBA00022989"/>
    </source>
</evidence>
<evidence type="ECO:0000313" key="10">
    <source>
        <dbReference type="Proteomes" id="UP000257323"/>
    </source>
</evidence>
<dbReference type="InterPro" id="IPR003445">
    <property type="entry name" value="Cat_transpt"/>
</dbReference>
<keyword evidence="6" id="KW-0406">Ion transport</keyword>
<evidence type="ECO:0000256" key="4">
    <source>
        <dbReference type="ARBA" id="ARBA00022692"/>
    </source>
</evidence>
<dbReference type="GO" id="GO:0008324">
    <property type="term" value="F:monoatomic cation transmembrane transporter activity"/>
    <property type="evidence" value="ECO:0007669"/>
    <property type="project" value="InterPro"/>
</dbReference>
<feature type="transmembrane region" description="Helical" evidence="8">
    <location>
        <begin position="144"/>
        <end position="164"/>
    </location>
</feature>
<accession>A0A3E2BQ47</accession>
<organism evidence="9 10">
    <name type="scientific">Candidatus Saccharicenans subterraneus</name>
    <dbReference type="NCBI Taxonomy" id="2508984"/>
    <lineage>
        <taxon>Bacteria</taxon>
        <taxon>Candidatus Aminicenantota</taxon>
        <taxon>Candidatus Aminicenantia</taxon>
        <taxon>Candidatus Aminicenantales</taxon>
        <taxon>Candidatus Saccharicenantaceae</taxon>
        <taxon>Candidatus Saccharicenans</taxon>
    </lineage>
</organism>
<keyword evidence="2" id="KW-0813">Transport</keyword>
<feature type="transmembrane region" description="Helical" evidence="8">
    <location>
        <begin position="93"/>
        <end position="117"/>
    </location>
</feature>
<keyword evidence="4 8" id="KW-0812">Transmembrane</keyword>
<feature type="transmembrane region" description="Helical" evidence="8">
    <location>
        <begin position="303"/>
        <end position="324"/>
    </location>
</feature>
<feature type="transmembrane region" description="Helical" evidence="8">
    <location>
        <begin position="34"/>
        <end position="56"/>
    </location>
</feature>
<dbReference type="EMBL" id="QUAH01000002">
    <property type="protein sequence ID" value="RFT16762.1"/>
    <property type="molecule type" value="Genomic_DNA"/>
</dbReference>
<comment type="caution">
    <text evidence="9">The sequence shown here is derived from an EMBL/GenBank/DDBJ whole genome shotgun (WGS) entry which is preliminary data.</text>
</comment>
<protein>
    <submittedName>
        <fullName evidence="9">Potassium uptake protein, integral membrane component, KtrB</fullName>
    </submittedName>
</protein>
<dbReference type="AlphaFoldDB" id="A0A3E2BQ47"/>
<feature type="transmembrane region" description="Helical" evidence="8">
    <location>
        <begin position="208"/>
        <end position="232"/>
    </location>
</feature>
<dbReference type="GO" id="GO:0030001">
    <property type="term" value="P:metal ion transport"/>
    <property type="evidence" value="ECO:0007669"/>
    <property type="project" value="UniProtKB-ARBA"/>
</dbReference>
<gene>
    <name evidence="9" type="ORF">OP8BY_1375</name>
</gene>
<evidence type="ECO:0000256" key="8">
    <source>
        <dbReference type="SAM" id="Phobius"/>
    </source>
</evidence>
<keyword evidence="7 8" id="KW-0472">Membrane</keyword>
<dbReference type="Pfam" id="PF02386">
    <property type="entry name" value="TrkH"/>
    <property type="match status" value="1"/>
</dbReference>
<dbReference type="PANTHER" id="PTHR32024:SF1">
    <property type="entry name" value="KTR SYSTEM POTASSIUM UPTAKE PROTEIN B"/>
    <property type="match status" value="1"/>
</dbReference>
<evidence type="ECO:0000313" key="9">
    <source>
        <dbReference type="EMBL" id="RFT16762.1"/>
    </source>
</evidence>
<reference evidence="9 10" key="1">
    <citation type="submission" date="2018-08" db="EMBL/GenBank/DDBJ databases">
        <title>Genome analysis of the thermophilic bacterium of the candidate phylum Aminicenantes from deep subsurface aquifer revealed its physiology and ecological role.</title>
        <authorList>
            <person name="Kadnikov V.V."/>
            <person name="Mardanov A.V."/>
            <person name="Beletsky A.V."/>
            <person name="Karnachuk O.V."/>
            <person name="Ravin N.V."/>
        </authorList>
    </citation>
    <scope>NUCLEOTIDE SEQUENCE [LARGE SCALE GENOMIC DNA]</scope>
    <source>
        <strain evidence="9">BY38</strain>
    </source>
</reference>
<evidence type="ECO:0000256" key="3">
    <source>
        <dbReference type="ARBA" id="ARBA00022475"/>
    </source>
</evidence>
<evidence type="ECO:0000256" key="6">
    <source>
        <dbReference type="ARBA" id="ARBA00023065"/>
    </source>
</evidence>
<feature type="transmembrane region" description="Helical" evidence="8">
    <location>
        <begin position="422"/>
        <end position="447"/>
    </location>
</feature>
<evidence type="ECO:0000256" key="7">
    <source>
        <dbReference type="ARBA" id="ARBA00023136"/>
    </source>
</evidence>
<sequence>MEWLITEKHPALASREEKETFFSLKRLSTVQKLVLGYLLTILVFTGLFMLPLSSAAHRSQPFIDSLFVATSGISTTGLTPVDISRDYSLFGQIVLLIDFQVGGIGYMAIVVWLAVFLKRRLSIKSHLLAAESLAGAQPGNNSHFFRSVIVLTIFFEFVAGIILTGFWARQFPLPKAIYFGIFHSVSAFCTAGFSLFSDSLASYQSNILINAVISITSLFGAIGFFVLSEFVYRIGDRIKKRKAKRLSVHTRLAIFVTLVIIFSATAIIYFSETWPADRGSFQNLTSSMFQAVSASTTDGFNTINIGGMSVTSLIIIMMLMFIGASPGSTGGGIKTTTLGIIALSTRSQLRSQEQVNLFKRHVPDEIIRKAYLVLALSLSVIIIDVLILTRTEKIPFLSLFFETVSALGNTGLSMGVTSSLSWIGKLLLSITMFIGRVGPITIGLALAGERRAAHFQYADGEIFAG</sequence>
<keyword evidence="3" id="KW-1003">Cell membrane</keyword>
<proteinExistence type="predicted"/>
<feature type="transmembrane region" description="Helical" evidence="8">
    <location>
        <begin position="370"/>
        <end position="389"/>
    </location>
</feature>
<dbReference type="GO" id="GO:0005886">
    <property type="term" value="C:plasma membrane"/>
    <property type="evidence" value="ECO:0007669"/>
    <property type="project" value="UniProtKB-SubCell"/>
</dbReference>